<dbReference type="PROSITE" id="PS50137">
    <property type="entry name" value="DS_RBD"/>
    <property type="match status" value="3"/>
</dbReference>
<feature type="domain" description="DRBM" evidence="5">
    <location>
        <begin position="144"/>
        <end position="213"/>
    </location>
</feature>
<dbReference type="CDD" id="cd19907">
    <property type="entry name" value="DSRM_AtDRB-like_rpt1"/>
    <property type="match status" value="1"/>
</dbReference>
<dbReference type="InterPro" id="IPR044450">
    <property type="entry name" value="AtDRB-like_DSRM_1"/>
</dbReference>
<proteinExistence type="predicted"/>
<gene>
    <name evidence="6" type="ORF">L1049_008020</name>
</gene>
<evidence type="ECO:0000259" key="5">
    <source>
        <dbReference type="PROSITE" id="PS50137"/>
    </source>
</evidence>
<keyword evidence="1" id="KW-0677">Repeat</keyword>
<dbReference type="Gene3D" id="3.30.160.20">
    <property type="match status" value="3"/>
</dbReference>
<evidence type="ECO:0000313" key="7">
    <source>
        <dbReference type="Proteomes" id="UP001415857"/>
    </source>
</evidence>
<comment type="caution">
    <text evidence="6">The sequence shown here is derived from an EMBL/GenBank/DDBJ whole genome shotgun (WGS) entry which is preliminary data.</text>
</comment>
<feature type="region of interest" description="Disordered" evidence="4">
    <location>
        <begin position="88"/>
        <end position="112"/>
    </location>
</feature>
<name>A0AAP0S5F1_LIQFO</name>
<evidence type="ECO:0000256" key="3">
    <source>
        <dbReference type="PROSITE-ProRule" id="PRU00266"/>
    </source>
</evidence>
<dbReference type="GO" id="GO:0003725">
    <property type="term" value="F:double-stranded RNA binding"/>
    <property type="evidence" value="ECO:0007669"/>
    <property type="project" value="InterPro"/>
</dbReference>
<dbReference type="PANTHER" id="PTHR46031:SF16">
    <property type="entry name" value="DOUBLE-STRANDED RNA-BINDING PROTEIN 4"/>
    <property type="match status" value="1"/>
</dbReference>
<dbReference type="SUPFAM" id="SSF54768">
    <property type="entry name" value="dsRNA-binding domain-like"/>
    <property type="match status" value="3"/>
</dbReference>
<evidence type="ECO:0000313" key="6">
    <source>
        <dbReference type="EMBL" id="KAK9289859.1"/>
    </source>
</evidence>
<feature type="domain" description="DRBM" evidence="5">
    <location>
        <begin position="223"/>
        <end position="290"/>
    </location>
</feature>
<reference evidence="6 7" key="1">
    <citation type="journal article" date="2024" name="Plant J.">
        <title>Genome sequences and population genomics reveal climatic adaptation and genomic divergence between two closely related sweetgum species.</title>
        <authorList>
            <person name="Xu W.Q."/>
            <person name="Ren C.Q."/>
            <person name="Zhang X.Y."/>
            <person name="Comes H.P."/>
            <person name="Liu X.H."/>
            <person name="Li Y.G."/>
            <person name="Kettle C.J."/>
            <person name="Jalonen R."/>
            <person name="Gaisberger H."/>
            <person name="Ma Y.Z."/>
            <person name="Qiu Y.X."/>
        </authorList>
    </citation>
    <scope>NUCLEOTIDE SEQUENCE [LARGE SCALE GENOMIC DNA]</scope>
    <source>
        <strain evidence="6">Hangzhou</strain>
    </source>
</reference>
<feature type="region of interest" description="Disordered" evidence="4">
    <location>
        <begin position="398"/>
        <end position="425"/>
    </location>
</feature>
<evidence type="ECO:0000256" key="4">
    <source>
        <dbReference type="SAM" id="MobiDB-lite"/>
    </source>
</evidence>
<feature type="region of interest" description="Disordered" evidence="4">
    <location>
        <begin position="364"/>
        <end position="384"/>
    </location>
</feature>
<keyword evidence="7" id="KW-1185">Reference proteome</keyword>
<dbReference type="PANTHER" id="PTHR46031">
    <property type="match status" value="1"/>
</dbReference>
<evidence type="ECO:0000256" key="2">
    <source>
        <dbReference type="ARBA" id="ARBA00022884"/>
    </source>
</evidence>
<dbReference type="Proteomes" id="UP001415857">
    <property type="component" value="Unassembled WGS sequence"/>
</dbReference>
<dbReference type="SMART" id="SM00358">
    <property type="entry name" value="DSRM"/>
    <property type="match status" value="3"/>
</dbReference>
<keyword evidence="2 3" id="KW-0694">RNA-binding</keyword>
<protein>
    <recommendedName>
        <fullName evidence="5">DRBM domain-containing protein</fullName>
    </recommendedName>
</protein>
<sequence length="478" mass="52428">MYKSKLQEVCQQKAWGLPEYSSTKEGPNHNPRFKATVTVNGASFDTTSLCKSLKEAQNEAAKLAFNHFTNPYPQPFLLPPNKPLSECDIPSSSGFSSESTNLNSNPGTGEALPPTIQETFQNPQVDCNASGVKDNKGFRDMQHLCKNQLQNYAQKRNLLLPIYSFEREGPPHASRFKSKVTIDGKTYESQDFFSTVKEAEHAAAKVALMSLLTHGVQEDDSVLYKNLLQELAQKEGFLPTYKTISSGLSHIPTFVTTVEIKGDNFQGEEAKTKKQAEMNAAKVAYIALKERGTNQSPKFSPGCPLPEASSSSLQLTATADLQENFRHKVPLNLNSNIIPIEYAEEDKAVDKEASEMVSVNVEVSTHHAPIPSPNPDTNLTRKRSLPSSDIVYARLRDPFPYVPSSPEEGSSSPSPPSERSSDLVTDSKIEQVAGTSTLACNKVCVYPRMPNMKLPAGVTVVSDDKWVAVRSDPSQIGN</sequence>
<dbReference type="InterPro" id="IPR014720">
    <property type="entry name" value="dsRBD_dom"/>
</dbReference>
<dbReference type="EMBL" id="JBBPBK010000002">
    <property type="protein sequence ID" value="KAK9289859.1"/>
    <property type="molecule type" value="Genomic_DNA"/>
</dbReference>
<dbReference type="Pfam" id="PF00035">
    <property type="entry name" value="dsrm"/>
    <property type="match status" value="3"/>
</dbReference>
<organism evidence="6 7">
    <name type="scientific">Liquidambar formosana</name>
    <name type="common">Formosan gum</name>
    <dbReference type="NCBI Taxonomy" id="63359"/>
    <lineage>
        <taxon>Eukaryota</taxon>
        <taxon>Viridiplantae</taxon>
        <taxon>Streptophyta</taxon>
        <taxon>Embryophyta</taxon>
        <taxon>Tracheophyta</taxon>
        <taxon>Spermatophyta</taxon>
        <taxon>Magnoliopsida</taxon>
        <taxon>eudicotyledons</taxon>
        <taxon>Gunneridae</taxon>
        <taxon>Pentapetalae</taxon>
        <taxon>Saxifragales</taxon>
        <taxon>Altingiaceae</taxon>
        <taxon>Liquidambar</taxon>
    </lineage>
</organism>
<feature type="domain" description="DRBM" evidence="5">
    <location>
        <begin position="1"/>
        <end position="70"/>
    </location>
</feature>
<accession>A0AAP0S5F1</accession>
<evidence type="ECO:0000256" key="1">
    <source>
        <dbReference type="ARBA" id="ARBA00022737"/>
    </source>
</evidence>
<feature type="compositionally biased region" description="Polar residues" evidence="4">
    <location>
        <begin position="90"/>
        <end position="107"/>
    </location>
</feature>
<dbReference type="AlphaFoldDB" id="A0AAP0S5F1"/>